<dbReference type="InterPro" id="IPR029045">
    <property type="entry name" value="ClpP/crotonase-like_dom_sf"/>
</dbReference>
<sequence length="517" mass="57513">MKSKGSTFWPLYMALSAIVGVWLGIFISENNVSTQKGFTFSENRLSKLQRILALIENNYVEHVNVDSLMDYAINDILHRLDPHSSFIDSAHSGDVEEEITGRYYGAGIEFTMVNDTAVVLSVFPGSPAAGAAVKAGDKLLTIDGENLTEAPYAGELQKIIALIRNPKRDKIQLTLLRENSKITKTLEKEWIAVPSVNEGFYLPGGIAVMGIERFAENTYQNFLREAKKLRIDTAKGVILDLRDNPGGLMIEAVRVTREFLSANDTVVIVEDRSKAREAVKALSDGRFRKLPLVVLVNEGSASAAEVLAGAIQDNSRGLIAGSPTFGKGLVQEESLLPDGSRVRITTARYFTPSGRSIQSPYLPEIHEQKGGDRKIHTSKNGKTLMERGGIQPDINLKYKELHHFAHSMQYMINPSEKMFEYVSENGDSWKNKGFERFLKDFNPTFEEALQLMGLRRNASTEASSQEMKDFSILHVKATLAYMIFGPQAGKKVIKMHDPIVLTVAEQLRSQLSKERVN</sequence>
<dbReference type="InterPro" id="IPR004447">
    <property type="entry name" value="Peptidase_S41A"/>
</dbReference>
<evidence type="ECO:0000256" key="5">
    <source>
        <dbReference type="RuleBase" id="RU004404"/>
    </source>
</evidence>
<dbReference type="Pfam" id="PF13180">
    <property type="entry name" value="PDZ_2"/>
    <property type="match status" value="1"/>
</dbReference>
<evidence type="ECO:0000256" key="3">
    <source>
        <dbReference type="ARBA" id="ARBA00022801"/>
    </source>
</evidence>
<dbReference type="Pfam" id="PF22694">
    <property type="entry name" value="CtpB_N-like"/>
    <property type="match status" value="1"/>
</dbReference>
<dbReference type="InterPro" id="IPR036034">
    <property type="entry name" value="PDZ_sf"/>
</dbReference>
<dbReference type="OrthoDB" id="9812068at2"/>
<keyword evidence="9" id="KW-1185">Reference proteome</keyword>
<comment type="caution">
    <text evidence="8">The sequence shown here is derived from an EMBL/GenBank/DDBJ whole genome shotgun (WGS) entry which is preliminary data.</text>
</comment>
<organism evidence="8 9">
    <name type="scientific">Thermaurantimonas aggregans</name>
    <dbReference type="NCBI Taxonomy" id="2173829"/>
    <lineage>
        <taxon>Bacteria</taxon>
        <taxon>Pseudomonadati</taxon>
        <taxon>Bacteroidota</taxon>
        <taxon>Flavobacteriia</taxon>
        <taxon>Flavobacteriales</taxon>
        <taxon>Schleiferiaceae</taxon>
        <taxon>Thermaurantimonas</taxon>
    </lineage>
</organism>
<dbReference type="GO" id="GO:0007165">
    <property type="term" value="P:signal transduction"/>
    <property type="evidence" value="ECO:0007669"/>
    <property type="project" value="TreeGrafter"/>
</dbReference>
<comment type="similarity">
    <text evidence="1 5">Belongs to the peptidase S41A family.</text>
</comment>
<keyword evidence="3 5" id="KW-0378">Hydrolase</keyword>
<evidence type="ECO:0000256" key="6">
    <source>
        <dbReference type="SAM" id="Phobius"/>
    </source>
</evidence>
<evidence type="ECO:0000256" key="2">
    <source>
        <dbReference type="ARBA" id="ARBA00022670"/>
    </source>
</evidence>
<evidence type="ECO:0000313" key="9">
    <source>
        <dbReference type="Proteomes" id="UP000286715"/>
    </source>
</evidence>
<keyword evidence="6" id="KW-0472">Membrane</keyword>
<dbReference type="Gene3D" id="3.30.750.44">
    <property type="match status" value="1"/>
</dbReference>
<dbReference type="GO" id="GO:0030288">
    <property type="term" value="C:outer membrane-bounded periplasmic space"/>
    <property type="evidence" value="ECO:0007669"/>
    <property type="project" value="TreeGrafter"/>
</dbReference>
<dbReference type="RefSeq" id="WP_124396911.1">
    <property type="nucleotide sequence ID" value="NZ_BHZE01000002.1"/>
</dbReference>
<accession>A0A401XIQ0</accession>
<reference evidence="8 9" key="1">
    <citation type="submission" date="2018-11" db="EMBL/GenBank/DDBJ databases">
        <title>Schleiferia aggregans sp. nov., a moderately thermophilic heterotrophic bacterium isolated from microbial mats at a terrestrial hot spring.</title>
        <authorList>
            <person name="Iino T."/>
            <person name="Ohkuma M."/>
            <person name="Haruta S."/>
        </authorList>
    </citation>
    <scope>NUCLEOTIDE SEQUENCE [LARGE SCALE GENOMIC DNA]</scope>
    <source>
        <strain evidence="8 9">LA</strain>
    </source>
</reference>
<dbReference type="EMBL" id="BHZE01000002">
    <property type="protein sequence ID" value="GCD76844.1"/>
    <property type="molecule type" value="Genomic_DNA"/>
</dbReference>
<dbReference type="Gene3D" id="3.90.226.10">
    <property type="entry name" value="2-enoyl-CoA Hydratase, Chain A, domain 1"/>
    <property type="match status" value="1"/>
</dbReference>
<dbReference type="PANTHER" id="PTHR32060">
    <property type="entry name" value="TAIL-SPECIFIC PROTEASE"/>
    <property type="match status" value="1"/>
</dbReference>
<dbReference type="InterPro" id="IPR055210">
    <property type="entry name" value="CtpA/B_N"/>
</dbReference>
<dbReference type="AlphaFoldDB" id="A0A401XIQ0"/>
<evidence type="ECO:0000313" key="8">
    <source>
        <dbReference type="EMBL" id="GCD76844.1"/>
    </source>
</evidence>
<keyword evidence="6" id="KW-1133">Transmembrane helix</keyword>
<protein>
    <recommendedName>
        <fullName evidence="7">PDZ domain-containing protein</fullName>
    </recommendedName>
</protein>
<feature type="domain" description="PDZ" evidence="7">
    <location>
        <begin position="92"/>
        <end position="147"/>
    </location>
</feature>
<dbReference type="InterPro" id="IPR005151">
    <property type="entry name" value="Tail-specific_protease"/>
</dbReference>
<dbReference type="Pfam" id="PF03572">
    <property type="entry name" value="Peptidase_S41"/>
    <property type="match status" value="1"/>
</dbReference>
<keyword evidence="4 5" id="KW-0720">Serine protease</keyword>
<dbReference type="PROSITE" id="PS50106">
    <property type="entry name" value="PDZ"/>
    <property type="match status" value="1"/>
</dbReference>
<dbReference type="SUPFAM" id="SSF52096">
    <property type="entry name" value="ClpP/crotonase"/>
    <property type="match status" value="1"/>
</dbReference>
<gene>
    <name evidence="8" type="ORF">JCM31826_03260</name>
</gene>
<dbReference type="InterPro" id="IPR001478">
    <property type="entry name" value="PDZ"/>
</dbReference>
<dbReference type="Proteomes" id="UP000286715">
    <property type="component" value="Unassembled WGS sequence"/>
</dbReference>
<name>A0A401XIQ0_9FLAO</name>
<evidence type="ECO:0000256" key="1">
    <source>
        <dbReference type="ARBA" id="ARBA00009179"/>
    </source>
</evidence>
<dbReference type="GO" id="GO:0008236">
    <property type="term" value="F:serine-type peptidase activity"/>
    <property type="evidence" value="ECO:0007669"/>
    <property type="project" value="UniProtKB-KW"/>
</dbReference>
<dbReference type="NCBIfam" id="TIGR00225">
    <property type="entry name" value="prc"/>
    <property type="match status" value="1"/>
</dbReference>
<keyword evidence="6" id="KW-0812">Transmembrane</keyword>
<dbReference type="GO" id="GO:0006508">
    <property type="term" value="P:proteolysis"/>
    <property type="evidence" value="ECO:0007669"/>
    <property type="project" value="UniProtKB-KW"/>
</dbReference>
<dbReference type="SMART" id="SM00228">
    <property type="entry name" value="PDZ"/>
    <property type="match status" value="1"/>
</dbReference>
<dbReference type="CDD" id="cd07560">
    <property type="entry name" value="Peptidase_S41_CPP"/>
    <property type="match status" value="1"/>
</dbReference>
<dbReference type="SUPFAM" id="SSF50156">
    <property type="entry name" value="PDZ domain-like"/>
    <property type="match status" value="1"/>
</dbReference>
<dbReference type="SMART" id="SM00245">
    <property type="entry name" value="TSPc"/>
    <property type="match status" value="1"/>
</dbReference>
<evidence type="ECO:0000256" key="4">
    <source>
        <dbReference type="ARBA" id="ARBA00022825"/>
    </source>
</evidence>
<feature type="transmembrane region" description="Helical" evidence="6">
    <location>
        <begin position="7"/>
        <end position="27"/>
    </location>
</feature>
<keyword evidence="2 5" id="KW-0645">Protease</keyword>
<dbReference type="PANTHER" id="PTHR32060:SF30">
    <property type="entry name" value="CARBOXY-TERMINAL PROCESSING PROTEASE CTPA"/>
    <property type="match status" value="1"/>
</dbReference>
<proteinExistence type="inferred from homology"/>
<evidence type="ECO:0000259" key="7">
    <source>
        <dbReference type="PROSITE" id="PS50106"/>
    </source>
</evidence>
<dbReference type="Gene3D" id="2.30.42.10">
    <property type="match status" value="1"/>
</dbReference>
<dbReference type="GO" id="GO:0004175">
    <property type="term" value="F:endopeptidase activity"/>
    <property type="evidence" value="ECO:0007669"/>
    <property type="project" value="TreeGrafter"/>
</dbReference>